<gene>
    <name evidence="1" type="ORF">SAMN05192564_10991</name>
</gene>
<keyword evidence="2" id="KW-1185">Reference proteome</keyword>
<dbReference type="STRING" id="83784.SAMN05192564_10991"/>
<evidence type="ECO:0000313" key="2">
    <source>
        <dbReference type="Proteomes" id="UP000198638"/>
    </source>
</evidence>
<evidence type="ECO:0000313" key="1">
    <source>
        <dbReference type="EMBL" id="SEB21383.1"/>
    </source>
</evidence>
<protein>
    <submittedName>
        <fullName evidence="1">Uncharacterized protein</fullName>
    </submittedName>
</protein>
<dbReference type="AlphaFoldDB" id="A0A1H4HHU6"/>
<organism evidence="1 2">
    <name type="scientific">Paraburkholderia sartisoli</name>
    <dbReference type="NCBI Taxonomy" id="83784"/>
    <lineage>
        <taxon>Bacteria</taxon>
        <taxon>Pseudomonadati</taxon>
        <taxon>Pseudomonadota</taxon>
        <taxon>Betaproteobacteria</taxon>
        <taxon>Burkholderiales</taxon>
        <taxon>Burkholderiaceae</taxon>
        <taxon>Paraburkholderia</taxon>
    </lineage>
</organism>
<dbReference type="Proteomes" id="UP000198638">
    <property type="component" value="Unassembled WGS sequence"/>
</dbReference>
<sequence>MCGHQTRAYDITGERGKALQKALERTVVRMGLFLTLPPSKPTLARTLVLARTLRARS</sequence>
<name>A0A1H4HHU6_9BURK</name>
<proteinExistence type="predicted"/>
<dbReference type="EMBL" id="FNRQ01000009">
    <property type="protein sequence ID" value="SEB21383.1"/>
    <property type="molecule type" value="Genomic_DNA"/>
</dbReference>
<accession>A0A1H4HHU6</accession>
<reference evidence="2" key="1">
    <citation type="submission" date="2016-10" db="EMBL/GenBank/DDBJ databases">
        <authorList>
            <person name="Varghese N."/>
            <person name="Submissions S."/>
        </authorList>
    </citation>
    <scope>NUCLEOTIDE SEQUENCE [LARGE SCALE GENOMIC DNA]</scope>
    <source>
        <strain evidence="2">LMG 24000</strain>
    </source>
</reference>